<dbReference type="Pfam" id="PF03413">
    <property type="entry name" value="PepSY"/>
    <property type="match status" value="1"/>
</dbReference>
<gene>
    <name evidence="2" type="ORF">BKE38_08195</name>
</gene>
<feature type="domain" description="PepSY" evidence="1">
    <location>
        <begin position="60"/>
        <end position="116"/>
    </location>
</feature>
<dbReference type="InterPro" id="IPR025711">
    <property type="entry name" value="PepSY"/>
</dbReference>
<name>A0A1V2H494_9PROT</name>
<evidence type="ECO:0000259" key="1">
    <source>
        <dbReference type="Pfam" id="PF03413"/>
    </source>
</evidence>
<evidence type="ECO:0000313" key="3">
    <source>
        <dbReference type="Proteomes" id="UP000188879"/>
    </source>
</evidence>
<proteinExistence type="predicted"/>
<comment type="caution">
    <text evidence="2">The sequence shown here is derived from an EMBL/GenBank/DDBJ whole genome shotgun (WGS) entry which is preliminary data.</text>
</comment>
<dbReference type="Gene3D" id="3.10.450.40">
    <property type="match status" value="1"/>
</dbReference>
<keyword evidence="3" id="KW-1185">Reference proteome</keyword>
<organism evidence="2 3">
    <name type="scientific">Teichococcus deserti</name>
    <dbReference type="NCBI Taxonomy" id="1817963"/>
    <lineage>
        <taxon>Bacteria</taxon>
        <taxon>Pseudomonadati</taxon>
        <taxon>Pseudomonadota</taxon>
        <taxon>Alphaproteobacteria</taxon>
        <taxon>Acetobacterales</taxon>
        <taxon>Roseomonadaceae</taxon>
        <taxon>Roseomonas</taxon>
    </lineage>
</organism>
<evidence type="ECO:0000313" key="2">
    <source>
        <dbReference type="EMBL" id="ONG55825.1"/>
    </source>
</evidence>
<protein>
    <recommendedName>
        <fullName evidence="1">PepSY domain-containing protein</fullName>
    </recommendedName>
</protein>
<dbReference type="EMBL" id="MLCO01000065">
    <property type="protein sequence ID" value="ONG55825.1"/>
    <property type="molecule type" value="Genomic_DNA"/>
</dbReference>
<dbReference type="AlphaFoldDB" id="A0A1V2H494"/>
<sequence length="117" mass="13259">MSARLGYIPRVTLPRFLLLTGLLLLPLAPAQADRDDWRRLGCRNEQDCARQALERGEIRPLEDVLAVARRAVPGDIVGVELDRDDGRWVYEIKVLTAGGKRREIEIEATTLRILEID</sequence>
<dbReference type="OrthoDB" id="7856745at2"/>
<dbReference type="Proteomes" id="UP000188879">
    <property type="component" value="Unassembled WGS sequence"/>
</dbReference>
<reference evidence="2 3" key="1">
    <citation type="submission" date="2016-10" db="EMBL/GenBank/DDBJ databases">
        <title>Draft Genome sequence of Roseomonas sp. strain M3.</title>
        <authorList>
            <person name="Subhash Y."/>
            <person name="Lee S."/>
        </authorList>
    </citation>
    <scope>NUCLEOTIDE SEQUENCE [LARGE SCALE GENOMIC DNA]</scope>
    <source>
        <strain evidence="2 3">M3</strain>
    </source>
</reference>
<accession>A0A1V2H494</accession>